<dbReference type="AlphaFoldDB" id="A0A8J3XYD5"/>
<dbReference type="PANTHER" id="PTHR13343:SF24">
    <property type="entry name" value="OS07G0573800 PROTEIN"/>
    <property type="match status" value="1"/>
</dbReference>
<organism evidence="2 3">
    <name type="scientific">Planotetraspora thailandica</name>
    <dbReference type="NCBI Taxonomy" id="487172"/>
    <lineage>
        <taxon>Bacteria</taxon>
        <taxon>Bacillati</taxon>
        <taxon>Actinomycetota</taxon>
        <taxon>Actinomycetes</taxon>
        <taxon>Streptosporangiales</taxon>
        <taxon>Streptosporangiaceae</taxon>
        <taxon>Planotetraspora</taxon>
    </lineage>
</organism>
<dbReference type="PANTHER" id="PTHR13343">
    <property type="entry name" value="CREG1 PROTEIN"/>
    <property type="match status" value="1"/>
</dbReference>
<feature type="domain" description="DUF2470" evidence="1">
    <location>
        <begin position="165"/>
        <end position="237"/>
    </location>
</feature>
<dbReference type="Gene3D" id="3.20.180.10">
    <property type="entry name" value="PNP-oxidase-like"/>
    <property type="match status" value="1"/>
</dbReference>
<accession>A0A8J3XYD5</accession>
<evidence type="ECO:0000313" key="2">
    <source>
        <dbReference type="EMBL" id="GII57215.1"/>
    </source>
</evidence>
<dbReference type="InterPro" id="IPR037119">
    <property type="entry name" value="Haem_oxidase_HugZ-like_sf"/>
</dbReference>
<protein>
    <recommendedName>
        <fullName evidence="1">DUF2470 domain-containing protein</fullName>
    </recommendedName>
</protein>
<sequence>MHHPVTAPPIPERVRTIAAAAAPTHVAVAGTDMPAYAVRGGVDAHGRPVLLVKPGEALYGAAEETVVTVDLVATRTIGGEDRPRGLLKVRGWTQDVPDADRRETAVAIAETCPDEDLFTVLEGGAPRLVRIDVAHVVYLTGQESGLLDADEYLDASPDPFLHAAERMVRHINESHREQLAAATEILMGEPAGEVWLWELDRYGATIRSAVTRDAGEPAEDRFVRLPWPIPAASPHALEYAMRCLLFPRGQ</sequence>
<dbReference type="Proteomes" id="UP000605992">
    <property type="component" value="Unassembled WGS sequence"/>
</dbReference>
<dbReference type="SUPFAM" id="SSF50475">
    <property type="entry name" value="FMN-binding split barrel"/>
    <property type="match status" value="1"/>
</dbReference>
<evidence type="ECO:0000313" key="3">
    <source>
        <dbReference type="Proteomes" id="UP000605992"/>
    </source>
</evidence>
<dbReference type="RefSeq" id="WP_203947352.1">
    <property type="nucleotide sequence ID" value="NZ_BOOR01000048.1"/>
</dbReference>
<gene>
    <name evidence="2" type="ORF">Pth03_56040</name>
</gene>
<dbReference type="Pfam" id="PF10615">
    <property type="entry name" value="DUF2470"/>
    <property type="match status" value="1"/>
</dbReference>
<evidence type="ECO:0000259" key="1">
    <source>
        <dbReference type="Pfam" id="PF10615"/>
    </source>
</evidence>
<reference evidence="2" key="1">
    <citation type="submission" date="2021-01" db="EMBL/GenBank/DDBJ databases">
        <title>Whole genome shotgun sequence of Planotetraspora thailandica NBRC 104271.</title>
        <authorList>
            <person name="Komaki H."/>
            <person name="Tamura T."/>
        </authorList>
    </citation>
    <scope>NUCLEOTIDE SEQUENCE</scope>
    <source>
        <strain evidence="2">NBRC 104271</strain>
    </source>
</reference>
<dbReference type="InterPro" id="IPR019595">
    <property type="entry name" value="DUF2470"/>
</dbReference>
<dbReference type="EMBL" id="BOOR01000048">
    <property type="protein sequence ID" value="GII57215.1"/>
    <property type="molecule type" value="Genomic_DNA"/>
</dbReference>
<proteinExistence type="predicted"/>
<comment type="caution">
    <text evidence="2">The sequence shown here is derived from an EMBL/GenBank/DDBJ whole genome shotgun (WGS) entry which is preliminary data.</text>
</comment>
<keyword evidence="3" id="KW-1185">Reference proteome</keyword>
<name>A0A8J3XYD5_9ACTN</name>